<comment type="caution">
    <text evidence="2">The sequence shown here is derived from an EMBL/GenBank/DDBJ whole genome shotgun (WGS) entry which is preliminary data.</text>
</comment>
<name>A0A1I3ZPE8_9HYPH</name>
<dbReference type="InterPro" id="IPR036010">
    <property type="entry name" value="2Fe-2S_ferredoxin-like_sf"/>
</dbReference>
<protein>
    <submittedName>
        <fullName evidence="2">2Fe-2S iron-sulfur cluster binding domain-containing protein</fullName>
    </submittedName>
</protein>
<sequence length="109" mass="11834">MFRSLRKPETQSVSININGQTVQVAEGSSLWAAMALHGETQTRLASVSGQQRSAYCAMGVCFECLVEINGVPNQQACMTTVEEGMHVSSQHLTEQSIAALHQKESADHE</sequence>
<dbReference type="RefSeq" id="WP_093519458.1">
    <property type="nucleotide sequence ID" value="NZ_FOSK01000005.1"/>
</dbReference>
<evidence type="ECO:0000256" key="1">
    <source>
        <dbReference type="ARBA" id="ARBA00023002"/>
    </source>
</evidence>
<dbReference type="EMBL" id="FOSK01000005">
    <property type="protein sequence ID" value="SFK45873.1"/>
    <property type="molecule type" value="Genomic_DNA"/>
</dbReference>
<keyword evidence="3" id="KW-1185">Reference proteome</keyword>
<gene>
    <name evidence="2" type="ORF">SAMN04488518_105188</name>
</gene>
<dbReference type="Gene3D" id="3.10.20.440">
    <property type="entry name" value="2Fe-2S iron-sulphur cluster binding domain, sarcosine oxidase, alpha subunit, N-terminal domain"/>
    <property type="match status" value="1"/>
</dbReference>
<dbReference type="Pfam" id="PF13510">
    <property type="entry name" value="Fer2_4"/>
    <property type="match status" value="1"/>
</dbReference>
<dbReference type="Proteomes" id="UP000199598">
    <property type="component" value="Unassembled WGS sequence"/>
</dbReference>
<reference evidence="2 3" key="1">
    <citation type="submission" date="2016-10" db="EMBL/GenBank/DDBJ databases">
        <authorList>
            <person name="Varghese N."/>
            <person name="Submissions S."/>
        </authorList>
    </citation>
    <scope>NUCLEOTIDE SEQUENCE [LARGE SCALE GENOMIC DNA]</scope>
    <source>
        <strain evidence="2 3">DSM 16392</strain>
    </source>
</reference>
<dbReference type="SUPFAM" id="SSF54292">
    <property type="entry name" value="2Fe-2S ferredoxin-like"/>
    <property type="match status" value="1"/>
</dbReference>
<evidence type="ECO:0000313" key="2">
    <source>
        <dbReference type="EMBL" id="SFK45873.1"/>
    </source>
</evidence>
<evidence type="ECO:0000313" key="3">
    <source>
        <dbReference type="Proteomes" id="UP000199598"/>
    </source>
</evidence>
<keyword evidence="1" id="KW-0560">Oxidoreductase</keyword>
<proteinExistence type="predicted"/>
<accession>A0A1I3ZPE8</accession>
<organism evidence="2 3">
    <name type="scientific">Pseudovibrio ascidiaceicola</name>
    <dbReference type="NCBI Taxonomy" id="285279"/>
    <lineage>
        <taxon>Bacteria</taxon>
        <taxon>Pseudomonadati</taxon>
        <taxon>Pseudomonadota</taxon>
        <taxon>Alphaproteobacteria</taxon>
        <taxon>Hyphomicrobiales</taxon>
        <taxon>Stappiaceae</taxon>
        <taxon>Pseudovibrio</taxon>
    </lineage>
</organism>
<dbReference type="InterPro" id="IPR042204">
    <property type="entry name" value="2Fe-2S-bd_N"/>
</dbReference>